<protein>
    <submittedName>
        <fullName evidence="3">Uncharacterized protein</fullName>
    </submittedName>
</protein>
<dbReference type="OrthoDB" id="8963287at2759"/>
<keyword evidence="4" id="KW-1185">Reference proteome</keyword>
<accession>A0A3N0YD44</accession>
<evidence type="ECO:0000313" key="4">
    <source>
        <dbReference type="Proteomes" id="UP000281406"/>
    </source>
</evidence>
<reference evidence="3 4" key="1">
    <citation type="submission" date="2018-10" db="EMBL/GenBank/DDBJ databases">
        <title>Genome assembly for a Yunnan-Guizhou Plateau 3E fish, Anabarilius grahami (Regan), and its evolutionary and genetic applications.</title>
        <authorList>
            <person name="Jiang W."/>
        </authorList>
    </citation>
    <scope>NUCLEOTIDE SEQUENCE [LARGE SCALE GENOMIC DNA]</scope>
    <source>
        <strain evidence="3">AG-KIZ</strain>
        <tissue evidence="3">Muscle</tissue>
    </source>
</reference>
<proteinExistence type="predicted"/>
<feature type="region of interest" description="Disordered" evidence="1">
    <location>
        <begin position="214"/>
        <end position="235"/>
    </location>
</feature>
<feature type="transmembrane region" description="Helical" evidence="2">
    <location>
        <begin position="381"/>
        <end position="400"/>
    </location>
</feature>
<keyword evidence="2" id="KW-0472">Membrane</keyword>
<comment type="caution">
    <text evidence="3">The sequence shown here is derived from an EMBL/GenBank/DDBJ whole genome shotgun (WGS) entry which is preliminary data.</text>
</comment>
<evidence type="ECO:0000256" key="1">
    <source>
        <dbReference type="SAM" id="MobiDB-lite"/>
    </source>
</evidence>
<evidence type="ECO:0000313" key="3">
    <source>
        <dbReference type="EMBL" id="ROL43770.1"/>
    </source>
</evidence>
<dbReference type="Proteomes" id="UP000281406">
    <property type="component" value="Unassembled WGS sequence"/>
</dbReference>
<keyword evidence="2" id="KW-0812">Transmembrane</keyword>
<gene>
    <name evidence="3" type="ORF">DPX16_4604</name>
</gene>
<sequence>MRGNKLFLEGGAVFVFQSGRDLELYVEEFLTICHHATCDNVCLMEGFWCVLDEDLHFVMPRGDPCWTLVSYINFALWTSGSEFTVSEAKDSRSLVQPHPTDVSQADPEHSPPAPITMETTTPEPPADGELTPAARMEPATTAPTRAPEPKFPSLPQLSSCTPSSSPVLIVSKVKSLCLHSTTSADQVDPVAQPPASDSLVPPWTVDRLASPCLLPPSTPPETLHHEAAPGSHVPSARPWSVVTLEPRTYEPPAALRLSTPTAAVGSSFPPDSPRSTVALAPLQVSGALMSPRAFVTAPPPSASAAASIEVETNAAANVDEPVAGVSSAETLVSDPPCDDESVAVESVVAETVVELSEAFPVRFPVCSLCDLRLDCDLRGVLFLYLFFVGFFTCSTFALGIPTTICTWRPVEVPASSLPAAATVTILSAICV</sequence>
<dbReference type="AlphaFoldDB" id="A0A3N0YD44"/>
<evidence type="ECO:0000256" key="2">
    <source>
        <dbReference type="SAM" id="Phobius"/>
    </source>
</evidence>
<keyword evidence="2" id="KW-1133">Transmembrane helix</keyword>
<organism evidence="3 4">
    <name type="scientific">Anabarilius grahami</name>
    <name type="common">Kanglang fish</name>
    <name type="synonym">Barilius grahami</name>
    <dbReference type="NCBI Taxonomy" id="495550"/>
    <lineage>
        <taxon>Eukaryota</taxon>
        <taxon>Metazoa</taxon>
        <taxon>Chordata</taxon>
        <taxon>Craniata</taxon>
        <taxon>Vertebrata</taxon>
        <taxon>Euteleostomi</taxon>
        <taxon>Actinopterygii</taxon>
        <taxon>Neopterygii</taxon>
        <taxon>Teleostei</taxon>
        <taxon>Ostariophysi</taxon>
        <taxon>Cypriniformes</taxon>
        <taxon>Xenocyprididae</taxon>
        <taxon>Xenocypridinae</taxon>
        <taxon>Xenocypridinae incertae sedis</taxon>
        <taxon>Anabarilius</taxon>
    </lineage>
</organism>
<dbReference type="EMBL" id="RJVU01047220">
    <property type="protein sequence ID" value="ROL43770.1"/>
    <property type="molecule type" value="Genomic_DNA"/>
</dbReference>
<name>A0A3N0YD44_ANAGA</name>
<feature type="compositionally biased region" description="Low complexity" evidence="1">
    <location>
        <begin position="131"/>
        <end position="145"/>
    </location>
</feature>
<feature type="region of interest" description="Disordered" evidence="1">
    <location>
        <begin position="88"/>
        <end position="158"/>
    </location>
</feature>